<proteinExistence type="predicted"/>
<reference evidence="2" key="1">
    <citation type="submission" date="2018-05" db="EMBL/GenBank/DDBJ databases">
        <authorList>
            <person name="Lanie J.A."/>
            <person name="Ng W.-L."/>
            <person name="Kazmierczak K.M."/>
            <person name="Andrzejewski T.M."/>
            <person name="Davidsen T.M."/>
            <person name="Wayne K.J."/>
            <person name="Tettelin H."/>
            <person name="Glass J.I."/>
            <person name="Rusch D."/>
            <person name="Podicherti R."/>
            <person name="Tsui H.-C.T."/>
            <person name="Winkler M.E."/>
        </authorList>
    </citation>
    <scope>NUCLEOTIDE SEQUENCE</scope>
</reference>
<organism evidence="2">
    <name type="scientific">marine metagenome</name>
    <dbReference type="NCBI Taxonomy" id="408172"/>
    <lineage>
        <taxon>unclassified sequences</taxon>
        <taxon>metagenomes</taxon>
        <taxon>ecological metagenomes</taxon>
    </lineage>
</organism>
<name>A0A382H4I0_9ZZZZ</name>
<keyword evidence="1" id="KW-0472">Membrane</keyword>
<protein>
    <submittedName>
        <fullName evidence="2">Uncharacterized protein</fullName>
    </submittedName>
</protein>
<keyword evidence="1" id="KW-0812">Transmembrane</keyword>
<dbReference type="AlphaFoldDB" id="A0A382H4I0"/>
<keyword evidence="1" id="KW-1133">Transmembrane helix</keyword>
<feature type="transmembrane region" description="Helical" evidence="1">
    <location>
        <begin position="7"/>
        <end position="28"/>
    </location>
</feature>
<gene>
    <name evidence="2" type="ORF">METZ01_LOCUS235024</name>
</gene>
<accession>A0A382H4I0</accession>
<dbReference type="EMBL" id="UINC01059122">
    <property type="protein sequence ID" value="SVB82170.1"/>
    <property type="molecule type" value="Genomic_DNA"/>
</dbReference>
<evidence type="ECO:0000256" key="1">
    <source>
        <dbReference type="SAM" id="Phobius"/>
    </source>
</evidence>
<sequence length="58" mass="5929">MTNSGKYLIVGFLGIVAGGVLGSVVEIITGDSNSGMVGIFGLIGGGIAVWRLNRILKH</sequence>
<evidence type="ECO:0000313" key="2">
    <source>
        <dbReference type="EMBL" id="SVB82170.1"/>
    </source>
</evidence>
<feature type="transmembrane region" description="Helical" evidence="1">
    <location>
        <begin position="34"/>
        <end position="52"/>
    </location>
</feature>